<accession>A0A1G9YXW9</accession>
<organism evidence="1 2">
    <name type="scientific">Lentzea albidocapillata subsp. violacea</name>
    <dbReference type="NCBI Taxonomy" id="128104"/>
    <lineage>
        <taxon>Bacteria</taxon>
        <taxon>Bacillati</taxon>
        <taxon>Actinomycetota</taxon>
        <taxon>Actinomycetes</taxon>
        <taxon>Pseudonocardiales</taxon>
        <taxon>Pseudonocardiaceae</taxon>
        <taxon>Lentzea</taxon>
    </lineage>
</organism>
<name>A0A1G9YXW9_9PSEU</name>
<evidence type="ECO:0000313" key="2">
    <source>
        <dbReference type="Proteomes" id="UP000199682"/>
    </source>
</evidence>
<dbReference type="EMBL" id="FNET01000036">
    <property type="protein sequence ID" value="SDN13293.1"/>
    <property type="molecule type" value="Genomic_DNA"/>
</dbReference>
<evidence type="ECO:0000313" key="1">
    <source>
        <dbReference type="EMBL" id="SDN13293.1"/>
    </source>
</evidence>
<gene>
    <name evidence="1" type="ORF">SAMN04488074_1364</name>
</gene>
<proteinExistence type="predicted"/>
<protein>
    <submittedName>
        <fullName evidence="1">Uncharacterized protein</fullName>
    </submittedName>
</protein>
<dbReference type="AlphaFoldDB" id="A0A1G9YXW9"/>
<reference evidence="2" key="1">
    <citation type="submission" date="2016-10" db="EMBL/GenBank/DDBJ databases">
        <authorList>
            <person name="Varghese N."/>
            <person name="Submissions S."/>
        </authorList>
    </citation>
    <scope>NUCLEOTIDE SEQUENCE [LARGE SCALE GENOMIC DNA]</scope>
    <source>
        <strain evidence="2">DSM 44796</strain>
    </source>
</reference>
<sequence length="337" mass="37101">MITYPHWSRVPAHLMSRTQLADLDLPRDPSGQAVVAEVEVYNWRDKKDIVDLFDARSCPPTKATGKQLESAAARGKDKRTCQRCGARCQRSLSAGPETVSSTPEKVESRLLCPTCRFVLKLLGKQEELAAARSEHAVWAIEVLARERLAVLWVDDVVPEPTPSGKARPMTATRLRACDGDGKQILDVLVRLVKPRAKFVPEGAVAVEDAVPLVHTALLGRPLLVWNEEAFARLRQVAPHEMLPFPANRYSMSYAEQERRQALGHAVAGGRVRQWRGQLDPKTLELVPCVPAGTPDRLLYLLRRMAASIDVTAADGALVEDVMAADEVLAEEEVSTGP</sequence>
<dbReference type="Proteomes" id="UP000199682">
    <property type="component" value="Unassembled WGS sequence"/>
</dbReference>